<evidence type="ECO:0000256" key="11">
    <source>
        <dbReference type="ARBA" id="ARBA00059283"/>
    </source>
</evidence>
<dbReference type="GO" id="GO:0071479">
    <property type="term" value="P:cellular response to ionizing radiation"/>
    <property type="evidence" value="ECO:0007669"/>
    <property type="project" value="TreeGrafter"/>
</dbReference>
<evidence type="ECO:0000256" key="13">
    <source>
        <dbReference type="ARBA" id="ARBA00079896"/>
    </source>
</evidence>
<dbReference type="GO" id="GO:0000076">
    <property type="term" value="P:DNA replication checkpoint signaling"/>
    <property type="evidence" value="ECO:0007669"/>
    <property type="project" value="TreeGrafter"/>
</dbReference>
<evidence type="ECO:0000256" key="10">
    <source>
        <dbReference type="ARBA" id="ARBA00023242"/>
    </source>
</evidence>
<evidence type="ECO:0000256" key="9">
    <source>
        <dbReference type="ARBA" id="ARBA00022839"/>
    </source>
</evidence>
<evidence type="ECO:0000256" key="7">
    <source>
        <dbReference type="ARBA" id="ARBA00022763"/>
    </source>
</evidence>
<dbReference type="GO" id="GO:0006281">
    <property type="term" value="P:DNA repair"/>
    <property type="evidence" value="ECO:0007669"/>
    <property type="project" value="TreeGrafter"/>
</dbReference>
<evidence type="ECO:0000256" key="5">
    <source>
        <dbReference type="ARBA" id="ARBA00022553"/>
    </source>
</evidence>
<keyword evidence="5" id="KW-0597">Phosphoprotein</keyword>
<dbReference type="Gene3D" id="3.70.10.10">
    <property type="match status" value="1"/>
</dbReference>
<gene>
    <name evidence="16" type="primary">RAD9B</name>
</gene>
<evidence type="ECO:0000256" key="14">
    <source>
        <dbReference type="SAM" id="MobiDB-lite"/>
    </source>
</evidence>
<comment type="similarity">
    <text evidence="3">Belongs to the rad9 family.</text>
</comment>
<keyword evidence="15" id="KW-1185">Reference proteome</keyword>
<comment type="function">
    <text evidence="11">Component of the 9-1-1 cell-cycle checkpoint response complex that plays a major role in DNA repair. The 9-1-1 complex is recruited to DNA lesion upon damage by the RAD17-replication factor C (RFC) clamp loader complex. Acts then as a sliding clamp platform on DNA for several proteins involved in long-patch base excision repair (LP-BER). The 9-1-1 complex stimulates DNA polymerase beta (POLB) activity by increasing its affinity for the 3'-OH end of the primer-template and stabilizes POLB to those sites where LP-BER proceeds; endonuclease FEN1 cleavage activity on substrates with double, nick, or gap flaps of distinct sequences and lengths; and DNA ligase I (LIG1) on long-patch base excision repair substrates. The 9-1-1 complex is necessary for the recruitment of RHNO1 to sites of double-stranded breaks (DSB) occurring during the S phase. RAD9A possesses 3'-&gt;5' double stranded DNA exonuclease activity.</text>
</comment>
<keyword evidence="10" id="KW-0539">Nucleus</keyword>
<feature type="region of interest" description="Disordered" evidence="14">
    <location>
        <begin position="320"/>
        <end position="350"/>
    </location>
</feature>
<organism evidence="15 16">
    <name type="scientific">Geospiza fortis</name>
    <name type="common">Medium ground-finch</name>
    <dbReference type="NCBI Taxonomy" id="48883"/>
    <lineage>
        <taxon>Eukaryota</taxon>
        <taxon>Metazoa</taxon>
        <taxon>Chordata</taxon>
        <taxon>Craniata</taxon>
        <taxon>Vertebrata</taxon>
        <taxon>Euteleostomi</taxon>
        <taxon>Archelosauria</taxon>
        <taxon>Archosauria</taxon>
        <taxon>Dinosauria</taxon>
        <taxon>Saurischia</taxon>
        <taxon>Theropoda</taxon>
        <taxon>Coelurosauria</taxon>
        <taxon>Aves</taxon>
        <taxon>Neognathae</taxon>
        <taxon>Neoaves</taxon>
        <taxon>Telluraves</taxon>
        <taxon>Australaves</taxon>
        <taxon>Passeriformes</taxon>
        <taxon>Thraupidae</taxon>
        <taxon>Geospiza</taxon>
    </lineage>
</organism>
<evidence type="ECO:0000313" key="16">
    <source>
        <dbReference type="RefSeq" id="XP_030915321.1"/>
    </source>
</evidence>
<dbReference type="Proteomes" id="UP000504602">
    <property type="component" value="Unplaced"/>
</dbReference>
<dbReference type="EC" id="3.1.11.2" evidence="4"/>
<accession>A0A8N5I047</accession>
<evidence type="ECO:0000313" key="15">
    <source>
        <dbReference type="Proteomes" id="UP000504602"/>
    </source>
</evidence>
<name>A0A8N5I047_GEOFO</name>
<dbReference type="CTD" id="144715"/>
<dbReference type="InterPro" id="IPR007268">
    <property type="entry name" value="Rad9/Ddc1"/>
</dbReference>
<reference evidence="16" key="1">
    <citation type="submission" date="2025-08" db="UniProtKB">
        <authorList>
            <consortium name="RefSeq"/>
        </authorList>
    </citation>
    <scope>IDENTIFICATION</scope>
</reference>
<keyword evidence="7" id="KW-0227">DNA damage</keyword>
<evidence type="ECO:0000256" key="6">
    <source>
        <dbReference type="ARBA" id="ARBA00022722"/>
    </source>
</evidence>
<feature type="compositionally biased region" description="Low complexity" evidence="14">
    <location>
        <begin position="257"/>
        <end position="266"/>
    </location>
</feature>
<dbReference type="GO" id="GO:0031573">
    <property type="term" value="P:mitotic intra-S DNA damage checkpoint signaling"/>
    <property type="evidence" value="ECO:0007669"/>
    <property type="project" value="TreeGrafter"/>
</dbReference>
<feature type="compositionally biased region" description="Basic and acidic residues" evidence="14">
    <location>
        <begin position="320"/>
        <end position="332"/>
    </location>
</feature>
<dbReference type="OrthoDB" id="60092at2759"/>
<evidence type="ECO:0000256" key="8">
    <source>
        <dbReference type="ARBA" id="ARBA00022801"/>
    </source>
</evidence>
<feature type="region of interest" description="Disordered" evidence="14">
    <location>
        <begin position="290"/>
        <end position="309"/>
    </location>
</feature>
<protein>
    <recommendedName>
        <fullName evidence="12">Cell cycle checkpoint control protein RAD9A</fullName>
        <ecNumber evidence="4">3.1.11.2</ecNumber>
    </recommendedName>
    <alternativeName>
        <fullName evidence="13">DNA repair exonuclease rad9 homolog A</fullName>
    </alternativeName>
</protein>
<proteinExistence type="inferred from homology"/>
<keyword evidence="6" id="KW-0540">Nuclease</keyword>
<dbReference type="GeneID" id="102041574"/>
<dbReference type="AlphaFoldDB" id="A0A8N5I047"/>
<evidence type="ECO:0000256" key="4">
    <source>
        <dbReference type="ARBA" id="ARBA00012115"/>
    </source>
</evidence>
<feature type="compositionally biased region" description="Basic and acidic residues" evidence="14">
    <location>
        <begin position="268"/>
        <end position="278"/>
    </location>
</feature>
<sequence>MYKKFVMLPLGLFWRKCSATFLSFYFNLECILQCFLSLAVFGRAIHAIARISDEFWFDPIEKGSVLPVFRCVNVLERNVEKCSICSSPSEQHITFQLLCRHGVVKTYNLTFQECDPLQAVFAKHMCPNILKVHSRLLADVMIHFPSSQEEITLSVTPVKVCFKSYTEEDTDFSRTMLTEIQLSPEEFDYFQVGVDSEVTFCLKELRGLLAFSEATSVPVSIHFDRCGRPIAFSIEDLLLEASFILATLCEAEKEAASPEPACCPQPRDSSRTGMDKSDQTSMDGANNAVTAASKKPQQKGNTPSMDPAKLPSALAKQEVKNIPRGTERDEPGRAGAATAQAAGEATEAPHAKVRELPTVPALEPHSCCWAEHPPGALGGFQWYQLSQQHSWKTPAQLENPSTAGNTPGGQGGFTGKRCWLGKILRVAKASQIINAQILYHRIVTCTNIAFSSSTPYSLELCLTRRRPLVTPSRVW</sequence>
<evidence type="ECO:0000256" key="1">
    <source>
        <dbReference type="ARBA" id="ARBA00000493"/>
    </source>
</evidence>
<feature type="region of interest" description="Disordered" evidence="14">
    <location>
        <begin position="255"/>
        <end position="285"/>
    </location>
</feature>
<dbReference type="FunFam" id="3.70.10.10:FF:000005">
    <property type="entry name" value="Cell cycle checkpoint control protein"/>
    <property type="match status" value="1"/>
</dbReference>
<dbReference type="Pfam" id="PF04139">
    <property type="entry name" value="Rad9"/>
    <property type="match status" value="1"/>
</dbReference>
<comment type="subcellular location">
    <subcellularLocation>
        <location evidence="2">Nucleus</location>
    </subcellularLocation>
</comment>
<dbReference type="RefSeq" id="XP_030915321.1">
    <property type="nucleotide sequence ID" value="XM_031059461.1"/>
</dbReference>
<dbReference type="GO" id="GO:0008311">
    <property type="term" value="F:double-stranded DNA 3'-5' DNA exonuclease activity"/>
    <property type="evidence" value="ECO:0007669"/>
    <property type="project" value="UniProtKB-EC"/>
</dbReference>
<dbReference type="PANTHER" id="PTHR15237:SF2">
    <property type="entry name" value="CELL CYCLE CHECKPOINT CONTROL PROTEIN RAD9B"/>
    <property type="match status" value="1"/>
</dbReference>
<comment type="catalytic activity">
    <reaction evidence="1">
        <text>Exonucleolytic cleavage in the 3'- to 5'-direction to yield nucleoside 5'-phosphates.</text>
        <dbReference type="EC" id="3.1.11.2"/>
    </reaction>
</comment>
<keyword evidence="8" id="KW-0378">Hydrolase</keyword>
<dbReference type="GO" id="GO:0030896">
    <property type="term" value="C:checkpoint clamp complex"/>
    <property type="evidence" value="ECO:0007669"/>
    <property type="project" value="InterPro"/>
</dbReference>
<evidence type="ECO:0000256" key="12">
    <source>
        <dbReference type="ARBA" id="ARBA00069752"/>
    </source>
</evidence>
<evidence type="ECO:0000256" key="3">
    <source>
        <dbReference type="ARBA" id="ARBA00008494"/>
    </source>
</evidence>
<dbReference type="PANTHER" id="PTHR15237">
    <property type="entry name" value="DNA REPAIR PROTEIN RAD9"/>
    <property type="match status" value="1"/>
</dbReference>
<feature type="compositionally biased region" description="Low complexity" evidence="14">
    <location>
        <begin position="334"/>
        <end position="346"/>
    </location>
</feature>
<evidence type="ECO:0000256" key="2">
    <source>
        <dbReference type="ARBA" id="ARBA00004123"/>
    </source>
</evidence>
<keyword evidence="9" id="KW-0269">Exonuclease</keyword>